<dbReference type="PROSITE" id="PS51186">
    <property type="entry name" value="GNAT"/>
    <property type="match status" value="1"/>
</dbReference>
<dbReference type="Proteomes" id="UP000314011">
    <property type="component" value="Unassembled WGS sequence"/>
</dbReference>
<gene>
    <name evidence="2" type="ORF">FHY64_07755</name>
</gene>
<dbReference type="CDD" id="cd04301">
    <property type="entry name" value="NAT_SF"/>
    <property type="match status" value="1"/>
</dbReference>
<name>A0A5C5GEN2_9RHOB</name>
<accession>A0A5C5GEN2</accession>
<dbReference type="SUPFAM" id="SSF55729">
    <property type="entry name" value="Acyl-CoA N-acyltransferases (Nat)"/>
    <property type="match status" value="1"/>
</dbReference>
<dbReference type="InterPro" id="IPR016181">
    <property type="entry name" value="Acyl_CoA_acyltransferase"/>
</dbReference>
<dbReference type="EMBL" id="VFFF01000001">
    <property type="protein sequence ID" value="TNY33163.1"/>
    <property type="molecule type" value="Genomic_DNA"/>
</dbReference>
<dbReference type="RefSeq" id="WP_140193847.1">
    <property type="nucleotide sequence ID" value="NZ_CP065915.1"/>
</dbReference>
<organism evidence="2 3">
    <name type="scientific">Pelagovum pacificum</name>
    <dbReference type="NCBI Taxonomy" id="2588711"/>
    <lineage>
        <taxon>Bacteria</taxon>
        <taxon>Pseudomonadati</taxon>
        <taxon>Pseudomonadota</taxon>
        <taxon>Alphaproteobacteria</taxon>
        <taxon>Rhodobacterales</taxon>
        <taxon>Paracoccaceae</taxon>
        <taxon>Pelagovum</taxon>
    </lineage>
</organism>
<dbReference type="AlphaFoldDB" id="A0A5C5GEN2"/>
<protein>
    <submittedName>
        <fullName evidence="2">GNAT family N-acetyltransferase</fullName>
    </submittedName>
</protein>
<keyword evidence="2" id="KW-0808">Transferase</keyword>
<evidence type="ECO:0000259" key="1">
    <source>
        <dbReference type="PROSITE" id="PS51186"/>
    </source>
</evidence>
<reference evidence="2 3" key="1">
    <citation type="submission" date="2019-06" db="EMBL/GenBank/DDBJ databases">
        <title>Genome of new Rhodobacteraceae sp. SM1903.</title>
        <authorList>
            <person name="Ren X."/>
        </authorList>
    </citation>
    <scope>NUCLEOTIDE SEQUENCE [LARGE SCALE GENOMIC DNA]</scope>
    <source>
        <strain evidence="2 3">SM1903</strain>
    </source>
</reference>
<feature type="domain" description="N-acetyltransferase" evidence="1">
    <location>
        <begin position="1"/>
        <end position="130"/>
    </location>
</feature>
<dbReference type="GO" id="GO:0016747">
    <property type="term" value="F:acyltransferase activity, transferring groups other than amino-acyl groups"/>
    <property type="evidence" value="ECO:0007669"/>
    <property type="project" value="InterPro"/>
</dbReference>
<dbReference type="OrthoDB" id="9797456at2"/>
<dbReference type="InterPro" id="IPR000182">
    <property type="entry name" value="GNAT_dom"/>
</dbReference>
<keyword evidence="3" id="KW-1185">Reference proteome</keyword>
<dbReference type="Gene3D" id="3.40.630.30">
    <property type="match status" value="1"/>
</dbReference>
<dbReference type="PANTHER" id="PTHR43233">
    <property type="entry name" value="FAMILY N-ACETYLTRANSFERASE, PUTATIVE (AFU_ORTHOLOGUE AFUA_6G03350)-RELATED"/>
    <property type="match status" value="1"/>
</dbReference>
<evidence type="ECO:0000313" key="3">
    <source>
        <dbReference type="Proteomes" id="UP000314011"/>
    </source>
</evidence>
<sequence length="130" mass="14139">MSLDWLEESPSAEEYVALREHCGLSPKTVQAAEIGLANSLYVVSLKDGDALAGFARLVGDGGCYVQLVDVMVRAGYRGHGYGAHLVQHCLAWAKDELPESCYLSLIADARAESLYLRAGFKRSVGMELFL</sequence>
<dbReference type="PANTHER" id="PTHR43233:SF1">
    <property type="entry name" value="FAMILY N-ACETYLTRANSFERASE, PUTATIVE (AFU_ORTHOLOGUE AFUA_6G03350)-RELATED"/>
    <property type="match status" value="1"/>
</dbReference>
<dbReference type="Pfam" id="PF00583">
    <property type="entry name" value="Acetyltransf_1"/>
    <property type="match status" value="1"/>
</dbReference>
<dbReference type="InterPro" id="IPR053144">
    <property type="entry name" value="Acetyltransferase_Butenolide"/>
</dbReference>
<comment type="caution">
    <text evidence="2">The sequence shown here is derived from an EMBL/GenBank/DDBJ whole genome shotgun (WGS) entry which is preliminary data.</text>
</comment>
<evidence type="ECO:0000313" key="2">
    <source>
        <dbReference type="EMBL" id="TNY33163.1"/>
    </source>
</evidence>
<proteinExistence type="predicted"/>